<comment type="caution">
    <text evidence="3">The sequence shown here is derived from an EMBL/GenBank/DDBJ whole genome shotgun (WGS) entry which is preliminary data.</text>
</comment>
<gene>
    <name evidence="3" type="ORF">ACFQ1E_06760</name>
</gene>
<evidence type="ECO:0000313" key="3">
    <source>
        <dbReference type="EMBL" id="MFD0946031.1"/>
    </source>
</evidence>
<feature type="transmembrane region" description="Helical" evidence="1">
    <location>
        <begin position="166"/>
        <end position="186"/>
    </location>
</feature>
<keyword evidence="1" id="KW-0812">Transmembrane</keyword>
<dbReference type="EMBL" id="JBHTJG010000002">
    <property type="protein sequence ID" value="MFD0946031.1"/>
    <property type="molecule type" value="Genomic_DNA"/>
</dbReference>
<feature type="transmembrane region" description="Helical" evidence="1">
    <location>
        <begin position="12"/>
        <end position="28"/>
    </location>
</feature>
<feature type="transmembrane region" description="Helical" evidence="1">
    <location>
        <begin position="282"/>
        <end position="301"/>
    </location>
</feature>
<dbReference type="InterPro" id="IPR050879">
    <property type="entry name" value="Acyltransferase_3"/>
</dbReference>
<keyword evidence="1" id="KW-0472">Membrane</keyword>
<dbReference type="RefSeq" id="WP_264943176.1">
    <property type="nucleotide sequence ID" value="NZ_JAPDRA010000002.1"/>
</dbReference>
<name>A0ABW3H3J3_9SPHN</name>
<feature type="transmembrane region" description="Helical" evidence="1">
    <location>
        <begin position="141"/>
        <end position="159"/>
    </location>
</feature>
<proteinExistence type="predicted"/>
<dbReference type="Pfam" id="PF01757">
    <property type="entry name" value="Acyl_transf_3"/>
    <property type="match status" value="1"/>
</dbReference>
<keyword evidence="3" id="KW-0012">Acyltransferase</keyword>
<evidence type="ECO:0000256" key="1">
    <source>
        <dbReference type="SAM" id="Phobius"/>
    </source>
</evidence>
<reference evidence="4" key="1">
    <citation type="journal article" date="2019" name="Int. J. Syst. Evol. Microbiol.">
        <title>The Global Catalogue of Microorganisms (GCM) 10K type strain sequencing project: providing services to taxonomists for standard genome sequencing and annotation.</title>
        <authorList>
            <consortium name="The Broad Institute Genomics Platform"/>
            <consortium name="The Broad Institute Genome Sequencing Center for Infectious Disease"/>
            <person name="Wu L."/>
            <person name="Ma J."/>
        </authorList>
    </citation>
    <scope>NUCLEOTIDE SEQUENCE [LARGE SCALE GENOMIC DNA]</scope>
    <source>
        <strain evidence="4">CCUG 62982</strain>
    </source>
</reference>
<feature type="transmembrane region" description="Helical" evidence="1">
    <location>
        <begin position="313"/>
        <end position="335"/>
    </location>
</feature>
<organism evidence="3 4">
    <name type="scientific">Sphingomonas canadensis</name>
    <dbReference type="NCBI Taxonomy" id="1219257"/>
    <lineage>
        <taxon>Bacteria</taxon>
        <taxon>Pseudomonadati</taxon>
        <taxon>Pseudomonadota</taxon>
        <taxon>Alphaproteobacteria</taxon>
        <taxon>Sphingomonadales</taxon>
        <taxon>Sphingomonadaceae</taxon>
        <taxon>Sphingomonas</taxon>
    </lineage>
</organism>
<dbReference type="EC" id="2.3.-.-" evidence="3"/>
<dbReference type="PANTHER" id="PTHR23028">
    <property type="entry name" value="ACETYLTRANSFERASE"/>
    <property type="match status" value="1"/>
</dbReference>
<feature type="transmembrane region" description="Helical" evidence="1">
    <location>
        <begin position="192"/>
        <end position="214"/>
    </location>
</feature>
<keyword evidence="4" id="KW-1185">Reference proteome</keyword>
<feature type="transmembrane region" description="Helical" evidence="1">
    <location>
        <begin position="40"/>
        <end position="60"/>
    </location>
</feature>
<feature type="transmembrane region" description="Helical" evidence="1">
    <location>
        <begin position="226"/>
        <end position="243"/>
    </location>
</feature>
<dbReference type="PANTHER" id="PTHR23028:SF134">
    <property type="entry name" value="PUTATIVE (AFU_ORTHOLOGUE AFUA_4G08520)-RELATED"/>
    <property type="match status" value="1"/>
</dbReference>
<evidence type="ECO:0000259" key="2">
    <source>
        <dbReference type="Pfam" id="PF01757"/>
    </source>
</evidence>
<dbReference type="GO" id="GO:0016746">
    <property type="term" value="F:acyltransferase activity"/>
    <property type="evidence" value="ECO:0007669"/>
    <property type="project" value="UniProtKB-KW"/>
</dbReference>
<feature type="domain" description="Acyltransferase 3" evidence="2">
    <location>
        <begin position="7"/>
        <end position="330"/>
    </location>
</feature>
<dbReference type="Proteomes" id="UP001596977">
    <property type="component" value="Unassembled WGS sequence"/>
</dbReference>
<protein>
    <submittedName>
        <fullName evidence="3">Acyltransferase family protein</fullName>
        <ecNumber evidence="3">2.3.-.-</ecNumber>
    </submittedName>
</protein>
<feature type="transmembrane region" description="Helical" evidence="1">
    <location>
        <begin position="81"/>
        <end position="100"/>
    </location>
</feature>
<keyword evidence="3" id="KW-0808">Transferase</keyword>
<sequence length="365" mass="38568">MRSERFEALDMLRGIAALAIVTRHFPWLGDAPVALPRSYLAVDLFFVLSGFVIAHGYGRALAGGMGVRAFMLQRLARLGPLYLLATLAGAAVWLAAMAAGDPAAPAPGHWIAALIPNLLMLPAPPMSAALADVPYPFVGPAWSLFWELAVNLAFAVLALRLSRRVIARVLAAGLALLAVAAASHGSLDTGPYWSSFSGGAARVVWSFFAGVALYRWRPRLRPGFRVPGWLTTCAMLLLFSVPMTMPGGAAYDFACAAIGFPLLVLLAADAHDPAVPRAAGRWLGYCSYGVYVLHGPVLLMLERALSAAGGPPLASLGYAGALLFAALALAAAWAATRWIDTPARAWLKARLARPAPLTTRRPAVP</sequence>
<keyword evidence="1" id="KW-1133">Transmembrane helix</keyword>
<dbReference type="InterPro" id="IPR002656">
    <property type="entry name" value="Acyl_transf_3_dom"/>
</dbReference>
<feature type="transmembrane region" description="Helical" evidence="1">
    <location>
        <begin position="249"/>
        <end position="270"/>
    </location>
</feature>
<accession>A0ABW3H3J3</accession>
<evidence type="ECO:0000313" key="4">
    <source>
        <dbReference type="Proteomes" id="UP001596977"/>
    </source>
</evidence>